<protein>
    <submittedName>
        <fullName evidence="1">Uncharacterized protein</fullName>
    </submittedName>
</protein>
<gene>
    <name evidence="1" type="ORF">LCGC14_1493080</name>
</gene>
<reference evidence="1" key="1">
    <citation type="journal article" date="2015" name="Nature">
        <title>Complex archaea that bridge the gap between prokaryotes and eukaryotes.</title>
        <authorList>
            <person name="Spang A."/>
            <person name="Saw J.H."/>
            <person name="Jorgensen S.L."/>
            <person name="Zaremba-Niedzwiedzka K."/>
            <person name="Martijn J."/>
            <person name="Lind A.E."/>
            <person name="van Eijk R."/>
            <person name="Schleper C."/>
            <person name="Guy L."/>
            <person name="Ettema T.J."/>
        </authorList>
    </citation>
    <scope>NUCLEOTIDE SEQUENCE</scope>
</reference>
<organism evidence="1">
    <name type="scientific">marine sediment metagenome</name>
    <dbReference type="NCBI Taxonomy" id="412755"/>
    <lineage>
        <taxon>unclassified sequences</taxon>
        <taxon>metagenomes</taxon>
        <taxon>ecological metagenomes</taxon>
    </lineage>
</organism>
<dbReference type="EMBL" id="LAZR01010755">
    <property type="protein sequence ID" value="KKM65265.1"/>
    <property type="molecule type" value="Genomic_DNA"/>
</dbReference>
<comment type="caution">
    <text evidence="1">The sequence shown here is derived from an EMBL/GenBank/DDBJ whole genome shotgun (WGS) entry which is preliminary data.</text>
</comment>
<name>A0A0F9LLS0_9ZZZZ</name>
<evidence type="ECO:0000313" key="1">
    <source>
        <dbReference type="EMBL" id="KKM65265.1"/>
    </source>
</evidence>
<sequence>MKRLLDRQKGKMANEVKIRQSPVIASAFEELKNMSTFLRSIEVCAQSTTIQIDQFKRWLKKLLVEHPSVVEAMARDKYIQEFVNSAKQEECKCRVKP</sequence>
<accession>A0A0F9LLS0</accession>
<proteinExistence type="predicted"/>
<dbReference type="AlphaFoldDB" id="A0A0F9LLS0"/>